<reference evidence="1 2" key="1">
    <citation type="journal article" date="2018" name="Front. Microbiol.">
        <title>Description and Comparative Genomics of Macrococcus caseolyticus subsp. hominis subsp. nov., Macrococcus goetzii sp. nov., Macrococcus epidermidis sp. nov., and Macrococcus bohemicus sp. nov., Novel Macrococci From Human Clinical Material With Virulence Potential and Suspected Uptake of Foreign DNA by Natural Transformation.</title>
        <authorList>
            <person name="Maslanova I."/>
            <person name="Wertheimer Z."/>
            <person name="Sedlacek I."/>
            <person name="Svec P."/>
            <person name="Indrakova A."/>
            <person name="Kovarovic V."/>
            <person name="Schumann P."/>
            <person name="Sproer C."/>
            <person name="Kralova S."/>
            <person name="Sedo O."/>
            <person name="Kristofova L."/>
            <person name="Vrbovska V."/>
            <person name="Fuzik T."/>
            <person name="Petras P."/>
            <person name="Zdrahal Z."/>
            <person name="Ruzickova V."/>
            <person name="Doskar J."/>
            <person name="Pantucek R."/>
        </authorList>
    </citation>
    <scope>NUCLEOTIDE SEQUENCE [LARGE SCALE GENOMIC DNA]</scope>
    <source>
        <strain evidence="1 2">CCM 4927</strain>
    </source>
</reference>
<proteinExistence type="predicted"/>
<keyword evidence="2" id="KW-1185">Reference proteome</keyword>
<dbReference type="Proteomes" id="UP000229523">
    <property type="component" value="Unassembled WGS sequence"/>
</dbReference>
<gene>
    <name evidence="1" type="ORF">BFS35_010120</name>
</gene>
<organism evidence="1 2">
    <name type="scientific">Macrococcoides goetzii</name>
    <dbReference type="NCBI Taxonomy" id="1891097"/>
    <lineage>
        <taxon>Bacteria</taxon>
        <taxon>Bacillati</taxon>
        <taxon>Bacillota</taxon>
        <taxon>Bacilli</taxon>
        <taxon>Bacillales</taxon>
        <taxon>Staphylococcaceae</taxon>
        <taxon>Macrococcoides</taxon>
    </lineage>
</organism>
<protein>
    <recommendedName>
        <fullName evidence="3">DUF2922 domain-containing protein</fullName>
    </recommendedName>
</protein>
<evidence type="ECO:0008006" key="3">
    <source>
        <dbReference type="Google" id="ProtNLM"/>
    </source>
</evidence>
<accession>A0A2G5NN07</accession>
<dbReference type="RefSeq" id="WP_099580905.1">
    <property type="nucleotide sequence ID" value="NZ_MJBI02000004.1"/>
</dbReference>
<evidence type="ECO:0000313" key="1">
    <source>
        <dbReference type="EMBL" id="RAI80131.1"/>
    </source>
</evidence>
<dbReference type="AlphaFoldDB" id="A0A2G5NN07"/>
<sequence>MDAESNYLNIEIQLDNGDTVNHQEFFTTDEKIAFNNFIKKLDLNETGFLPINDESTTCSINIDKIVKITPKDVKNMG</sequence>
<name>A0A2G5NN07_9STAP</name>
<evidence type="ECO:0000313" key="2">
    <source>
        <dbReference type="Proteomes" id="UP000229523"/>
    </source>
</evidence>
<dbReference type="EMBL" id="MJBI02000004">
    <property type="protein sequence ID" value="RAI80131.1"/>
    <property type="molecule type" value="Genomic_DNA"/>
</dbReference>
<comment type="caution">
    <text evidence="1">The sequence shown here is derived from an EMBL/GenBank/DDBJ whole genome shotgun (WGS) entry which is preliminary data.</text>
</comment>